<keyword evidence="1 2" id="KW-0193">Cuticle</keyword>
<accession>A0ABD2X5W3</accession>
<evidence type="ECO:0000313" key="4">
    <source>
        <dbReference type="EMBL" id="KAL3400787.1"/>
    </source>
</evidence>
<evidence type="ECO:0000256" key="3">
    <source>
        <dbReference type="SAM" id="SignalP"/>
    </source>
</evidence>
<dbReference type="Proteomes" id="UP001627154">
    <property type="component" value="Unassembled WGS sequence"/>
</dbReference>
<name>A0ABD2X5W3_9HYME</name>
<dbReference type="Pfam" id="PF00379">
    <property type="entry name" value="Chitin_bind_4"/>
    <property type="match status" value="1"/>
</dbReference>
<keyword evidence="3" id="KW-0732">Signal</keyword>
<reference evidence="4 5" key="1">
    <citation type="journal article" date="2024" name="bioRxiv">
        <title>A reference genome for Trichogramma kaykai: A tiny desert-dwelling parasitoid wasp with competing sex-ratio distorters.</title>
        <authorList>
            <person name="Culotta J."/>
            <person name="Lindsey A.R."/>
        </authorList>
    </citation>
    <scope>NUCLEOTIDE SEQUENCE [LARGE SCALE GENOMIC DNA]</scope>
    <source>
        <strain evidence="4 5">KSX58</strain>
    </source>
</reference>
<evidence type="ECO:0000256" key="2">
    <source>
        <dbReference type="PROSITE-ProRule" id="PRU00497"/>
    </source>
</evidence>
<feature type="signal peptide" evidence="3">
    <location>
        <begin position="1"/>
        <end position="16"/>
    </location>
</feature>
<protein>
    <submittedName>
        <fullName evidence="4">Uncharacterized protein</fullName>
    </submittedName>
</protein>
<dbReference type="PANTHER" id="PTHR12236">
    <property type="entry name" value="STRUCTURAL CONTITUENT OF CUTICLE"/>
    <property type="match status" value="1"/>
</dbReference>
<comment type="caution">
    <text evidence="4">The sequence shown here is derived from an EMBL/GenBank/DDBJ whole genome shotgun (WGS) entry which is preliminary data.</text>
</comment>
<dbReference type="PANTHER" id="PTHR12236:SF95">
    <property type="entry name" value="CUTICULAR PROTEIN 76BD, ISOFORM C-RELATED"/>
    <property type="match status" value="1"/>
</dbReference>
<evidence type="ECO:0000313" key="5">
    <source>
        <dbReference type="Proteomes" id="UP001627154"/>
    </source>
</evidence>
<dbReference type="PROSITE" id="PS51155">
    <property type="entry name" value="CHIT_BIND_RR_2"/>
    <property type="match status" value="1"/>
</dbReference>
<dbReference type="EMBL" id="JBJJXI010000050">
    <property type="protein sequence ID" value="KAL3400787.1"/>
    <property type="molecule type" value="Genomic_DNA"/>
</dbReference>
<dbReference type="InterPro" id="IPR000618">
    <property type="entry name" value="Insect_cuticle"/>
</dbReference>
<keyword evidence="5" id="KW-1185">Reference proteome</keyword>
<evidence type="ECO:0000256" key="1">
    <source>
        <dbReference type="ARBA" id="ARBA00022460"/>
    </source>
</evidence>
<dbReference type="GO" id="GO:0042302">
    <property type="term" value="F:structural constituent of cuticle"/>
    <property type="evidence" value="ECO:0007669"/>
    <property type="project" value="UniProtKB-UniRule"/>
</dbReference>
<feature type="chain" id="PRO_5044801686" evidence="3">
    <location>
        <begin position="17"/>
        <end position="134"/>
    </location>
</feature>
<organism evidence="4 5">
    <name type="scientific">Trichogramma kaykai</name>
    <dbReference type="NCBI Taxonomy" id="54128"/>
    <lineage>
        <taxon>Eukaryota</taxon>
        <taxon>Metazoa</taxon>
        <taxon>Ecdysozoa</taxon>
        <taxon>Arthropoda</taxon>
        <taxon>Hexapoda</taxon>
        <taxon>Insecta</taxon>
        <taxon>Pterygota</taxon>
        <taxon>Neoptera</taxon>
        <taxon>Endopterygota</taxon>
        <taxon>Hymenoptera</taxon>
        <taxon>Apocrita</taxon>
        <taxon>Proctotrupomorpha</taxon>
        <taxon>Chalcidoidea</taxon>
        <taxon>Trichogrammatidae</taxon>
        <taxon>Trichogramma</taxon>
    </lineage>
</organism>
<proteinExistence type="predicted"/>
<dbReference type="InterPro" id="IPR051217">
    <property type="entry name" value="Insect_Cuticle_Struc_Prot"/>
</dbReference>
<dbReference type="AlphaFoldDB" id="A0ABD2X5W3"/>
<sequence length="134" mass="15794">MFFILIFVCLTVDADPRKEKRSHGHHKAHSFQHFHGPVYGHHEKVEWWDKHGHEHHDYVAHPKYKFAYGVMDHHTHDFHGQKEHRDGKEVHGEYQIHEPGGNVRKVKYYADPHGGFFAEVHNHGGNDHSGYGRR</sequence>
<gene>
    <name evidence="4" type="ORF">TKK_005932</name>
</gene>